<reference evidence="2 3" key="1">
    <citation type="submission" date="2020-07" db="EMBL/GenBank/DDBJ databases">
        <title>Comparative genomics of pyrophilous fungi reveals a link between fire events and developmental genes.</title>
        <authorList>
            <consortium name="DOE Joint Genome Institute"/>
            <person name="Steindorff A.S."/>
            <person name="Carver A."/>
            <person name="Calhoun S."/>
            <person name="Stillman K."/>
            <person name="Liu H."/>
            <person name="Lipzen A."/>
            <person name="Pangilinan J."/>
            <person name="Labutti K."/>
            <person name="Bruns T.D."/>
            <person name="Grigoriev I.V."/>
        </authorList>
    </citation>
    <scope>NUCLEOTIDE SEQUENCE [LARGE SCALE GENOMIC DNA]</scope>
    <source>
        <strain evidence="2 3">CBS 144469</strain>
    </source>
</reference>
<accession>A0A8H6IC54</accession>
<dbReference type="EMBL" id="JACGCI010000007">
    <property type="protein sequence ID" value="KAF6762384.1"/>
    <property type="molecule type" value="Genomic_DNA"/>
</dbReference>
<evidence type="ECO:0000313" key="3">
    <source>
        <dbReference type="Proteomes" id="UP000521943"/>
    </source>
</evidence>
<proteinExistence type="predicted"/>
<evidence type="ECO:0000256" key="1">
    <source>
        <dbReference type="SAM" id="MobiDB-lite"/>
    </source>
</evidence>
<keyword evidence="3" id="KW-1185">Reference proteome</keyword>
<dbReference type="Proteomes" id="UP000521943">
    <property type="component" value="Unassembled WGS sequence"/>
</dbReference>
<name>A0A8H6IC54_9AGAR</name>
<dbReference type="AlphaFoldDB" id="A0A8H6IC54"/>
<comment type="caution">
    <text evidence="2">The sequence shown here is derived from an EMBL/GenBank/DDBJ whole genome shotgun (WGS) entry which is preliminary data.</text>
</comment>
<protein>
    <submittedName>
        <fullName evidence="2">Uncharacterized protein</fullName>
    </submittedName>
</protein>
<feature type="compositionally biased region" description="Polar residues" evidence="1">
    <location>
        <begin position="193"/>
        <end position="202"/>
    </location>
</feature>
<sequence>MDPHEPRSSAKAPFQSATKNLSEDQVVLLLNQLLKTICLPIPIVSPTDLTPSLLFAILESLVGQKLPIPPASNQRGDCTLKVQKVKLFLGVLETDILQEDVGLSGIDPRRLAAGEWPETFFIAKVLCLVGRQLGLLPSTSRACAQSRLGNRRSTESSTARPPSSRPLRKASSVPTTATQQSSPRSTSRYSTPELDTTSVFYAPTTRDTQNTITSLFDYDDCFANDTRPTTPEPSYEAKVSRNGTTHRDRLLDSIDDAPTPSSVALSFEPPFTSPPPSTKSHDGSTSLLLSVDDRSRKSTRSQPRSIVASPASTASSGQRFFSRKRAATSPLSSTFNHRGIFNANASTASAPSEIESDYDFHPQKVPVRYSGYIEPVDEDYEIASYEHSRSFDLAPEESELGSSTGNRSILRELEEEDTTSRRSRSGGTEDKTTRTIAAIQGEYERTLKLLDERTRLLKELADLKLS</sequence>
<feature type="region of interest" description="Disordered" evidence="1">
    <location>
        <begin position="224"/>
        <end position="328"/>
    </location>
</feature>
<dbReference type="OrthoDB" id="2596754at2759"/>
<gene>
    <name evidence="2" type="ORF">DFP72DRAFT_1060629</name>
</gene>
<organism evidence="2 3">
    <name type="scientific">Ephemerocybe angulata</name>
    <dbReference type="NCBI Taxonomy" id="980116"/>
    <lineage>
        <taxon>Eukaryota</taxon>
        <taxon>Fungi</taxon>
        <taxon>Dikarya</taxon>
        <taxon>Basidiomycota</taxon>
        <taxon>Agaricomycotina</taxon>
        <taxon>Agaricomycetes</taxon>
        <taxon>Agaricomycetidae</taxon>
        <taxon>Agaricales</taxon>
        <taxon>Agaricineae</taxon>
        <taxon>Psathyrellaceae</taxon>
        <taxon>Ephemerocybe</taxon>
    </lineage>
</organism>
<evidence type="ECO:0000313" key="2">
    <source>
        <dbReference type="EMBL" id="KAF6762384.1"/>
    </source>
</evidence>
<feature type="compositionally biased region" description="Polar residues" evidence="1">
    <location>
        <begin position="300"/>
        <end position="319"/>
    </location>
</feature>
<feature type="region of interest" description="Disordered" evidence="1">
    <location>
        <begin position="145"/>
        <end position="202"/>
    </location>
</feature>
<feature type="compositionally biased region" description="Low complexity" evidence="1">
    <location>
        <begin position="174"/>
        <end position="192"/>
    </location>
</feature>
<feature type="region of interest" description="Disordered" evidence="1">
    <location>
        <begin position="393"/>
        <end position="435"/>
    </location>
</feature>